<evidence type="ECO:0000313" key="2">
    <source>
        <dbReference type="EMBL" id="SCY09767.1"/>
    </source>
</evidence>
<feature type="transmembrane region" description="Helical" evidence="1">
    <location>
        <begin position="419"/>
        <end position="442"/>
    </location>
</feature>
<evidence type="ECO:0000313" key="3">
    <source>
        <dbReference type="Proteomes" id="UP000198538"/>
    </source>
</evidence>
<keyword evidence="3" id="KW-1185">Reference proteome</keyword>
<feature type="transmembrane region" description="Helical" evidence="1">
    <location>
        <begin position="236"/>
        <end position="253"/>
    </location>
</feature>
<gene>
    <name evidence="2" type="ORF">SAMN05720606_102340</name>
</gene>
<dbReference type="AlphaFoldDB" id="A0A1G5D5E4"/>
<organism evidence="2 3">
    <name type="scientific">Paenibacillus polysaccharolyticus</name>
    <dbReference type="NCBI Taxonomy" id="582692"/>
    <lineage>
        <taxon>Bacteria</taxon>
        <taxon>Bacillati</taxon>
        <taxon>Bacillota</taxon>
        <taxon>Bacilli</taxon>
        <taxon>Bacillales</taxon>
        <taxon>Paenibacillaceae</taxon>
        <taxon>Paenibacillus</taxon>
    </lineage>
</organism>
<evidence type="ECO:0008006" key="4">
    <source>
        <dbReference type="Google" id="ProtNLM"/>
    </source>
</evidence>
<feature type="transmembrane region" description="Helical" evidence="1">
    <location>
        <begin position="513"/>
        <end position="534"/>
    </location>
</feature>
<name>A0A1G5D5E4_9BACL</name>
<feature type="transmembrane region" description="Helical" evidence="1">
    <location>
        <begin position="454"/>
        <end position="476"/>
    </location>
</feature>
<feature type="transmembrane region" description="Helical" evidence="1">
    <location>
        <begin position="167"/>
        <end position="190"/>
    </location>
</feature>
<dbReference type="RefSeq" id="WP_090916306.1">
    <property type="nucleotide sequence ID" value="NZ_FMVM01000002.1"/>
</dbReference>
<feature type="transmembrane region" description="Helical" evidence="1">
    <location>
        <begin position="202"/>
        <end position="224"/>
    </location>
</feature>
<keyword evidence="1" id="KW-0472">Membrane</keyword>
<keyword evidence="1" id="KW-1133">Transmembrane helix</keyword>
<dbReference type="EMBL" id="FMVM01000002">
    <property type="protein sequence ID" value="SCY09767.1"/>
    <property type="molecule type" value="Genomic_DNA"/>
</dbReference>
<accession>A0A1G5D5E4</accession>
<feature type="transmembrane region" description="Helical" evidence="1">
    <location>
        <begin position="51"/>
        <end position="81"/>
    </location>
</feature>
<evidence type="ECO:0000256" key="1">
    <source>
        <dbReference type="SAM" id="Phobius"/>
    </source>
</evidence>
<feature type="transmembrane region" description="Helical" evidence="1">
    <location>
        <begin position="341"/>
        <end position="358"/>
    </location>
</feature>
<feature type="transmembrane region" description="Helical" evidence="1">
    <location>
        <begin position="93"/>
        <end position="114"/>
    </location>
</feature>
<feature type="transmembrane region" description="Helical" evidence="1">
    <location>
        <begin position="370"/>
        <end position="392"/>
    </location>
</feature>
<dbReference type="Proteomes" id="UP000198538">
    <property type="component" value="Unassembled WGS sequence"/>
</dbReference>
<dbReference type="STRING" id="582692.SAMN05720606_102340"/>
<feature type="transmembrane region" description="Helical" evidence="1">
    <location>
        <begin position="134"/>
        <end position="161"/>
    </location>
</feature>
<protein>
    <recommendedName>
        <fullName evidence="4">ABC-2 type transport system permease protein</fullName>
    </recommendedName>
</protein>
<reference evidence="3" key="1">
    <citation type="submission" date="2016-10" db="EMBL/GenBank/DDBJ databases">
        <authorList>
            <person name="Varghese N."/>
            <person name="Submissions S."/>
        </authorList>
    </citation>
    <scope>NUCLEOTIDE SEQUENCE [LARGE SCALE GENOMIC DNA]</scope>
    <source>
        <strain evidence="3">BL9</strain>
    </source>
</reference>
<keyword evidence="1" id="KW-0812">Transmembrane</keyword>
<proteinExistence type="predicted"/>
<feature type="transmembrane region" description="Helical" evidence="1">
    <location>
        <begin position="12"/>
        <end position="30"/>
    </location>
</feature>
<feature type="transmembrane region" description="Helical" evidence="1">
    <location>
        <begin position="488"/>
        <end position="507"/>
    </location>
</feature>
<sequence length="544" mass="61704">MQGIFNTVSLMWQLQVITLVNRLIYLLQRLPVVGILIRDQTYTAFRAKRTLGAIAVILMFGAGLIESLLYFLGMLVLPILIWTEGHFTEQFTLVLHMYFCISGVMGAITSAKVLETNKMKYTAIKLMRIAPSRYMRAILFHRYTTFFLYQGIAFTLVSLFFNFSISHVLLVVLIMTCWRVLCEFLHLAIFQQKGIVLIQKTWATSLTMLIALALAYLPLTQWSIPLFGAAILDQRWFVTIIVLSGTVAGYALLKYTDYAAVVRAVTTYADPLLNKEIMIADLQQRMIQSKGSGPSQPSSTNLDVIEQSVQSTVNKKGYEQMHELFVKRHSNLLRAPFHRRLIAIVIIGLLLSCLAFIFKDHISLYEAERFTPLLILAMLSLTVGSQICKMLFYHCDIPLMRYAFYRKDAKQHSLLRFKYILSTNLKLGLCFAAVISVSVLILSEGRNIDSLLAIWILIITLAVFFSVHHLLLYYVLQPYTAELDTNHPLFTIVNSLISLGIVVAIILGPALWLLTATIIVLTVGYLFSAVPLVSKYAHHHFRVK</sequence>